<dbReference type="EMBL" id="JJPK01000091">
    <property type="protein sequence ID" value="KKG60147.1"/>
    <property type="molecule type" value="Genomic_DNA"/>
</dbReference>
<evidence type="ECO:0000313" key="1">
    <source>
        <dbReference type="EMBL" id="KKG53859.1"/>
    </source>
</evidence>
<evidence type="ECO:0000313" key="7">
    <source>
        <dbReference type="EMBL" id="QIB90646.1"/>
    </source>
</evidence>
<evidence type="ECO:0000313" key="8">
    <source>
        <dbReference type="Proteomes" id="UP000033835"/>
    </source>
</evidence>
<gene>
    <name evidence="1" type="ORF">DU33_04810</name>
    <name evidence="2" type="ORF">DU45_13620</name>
    <name evidence="5" type="ORF">DU56_10465</name>
    <name evidence="3" type="ORF">DU64_14630</name>
    <name evidence="4" type="ORF">DU66_09920</name>
    <name evidence="6" type="ORF">DU68_11070</name>
    <name evidence="7" type="ORF">FQU78_05805</name>
</gene>
<evidence type="ECO:0000313" key="14">
    <source>
        <dbReference type="Proteomes" id="UP000467371"/>
    </source>
</evidence>
<evidence type="ECO:0000313" key="6">
    <source>
        <dbReference type="EMBL" id="KKH02179.1"/>
    </source>
</evidence>
<organism evidence="3 11">
    <name type="scientific">Methanosarcina mazei</name>
    <name type="common">Methanosarcina frisia</name>
    <dbReference type="NCBI Taxonomy" id="2209"/>
    <lineage>
        <taxon>Archaea</taxon>
        <taxon>Methanobacteriati</taxon>
        <taxon>Methanobacteriota</taxon>
        <taxon>Stenosarchaea group</taxon>
        <taxon>Methanomicrobia</taxon>
        <taxon>Methanosarcinales</taxon>
        <taxon>Methanosarcinaceae</taxon>
        <taxon>Methanosarcina</taxon>
    </lineage>
</organism>
<dbReference type="Proteomes" id="UP000034188">
    <property type="component" value="Unassembled WGS sequence"/>
</dbReference>
<accession>A0A0F8IT35</accession>
<dbReference type="EMBL" id="JJPV01000036">
    <property type="protein sequence ID" value="KKH02179.1"/>
    <property type="molecule type" value="Genomic_DNA"/>
</dbReference>
<dbReference type="Proteomes" id="UP000034279">
    <property type="component" value="Unassembled WGS sequence"/>
</dbReference>
<dbReference type="InterPro" id="IPR014845">
    <property type="entry name" value="GYD/TTHA1554"/>
</dbReference>
<dbReference type="RefSeq" id="WP_048037940.1">
    <property type="nucleotide sequence ID" value="NZ_CP042908.1"/>
</dbReference>
<proteinExistence type="predicted"/>
<dbReference type="EMBL" id="CP042908">
    <property type="protein sequence ID" value="QIB90646.1"/>
    <property type="molecule type" value="Genomic_DNA"/>
</dbReference>
<dbReference type="Pfam" id="PF08734">
    <property type="entry name" value="GYD"/>
    <property type="match status" value="1"/>
</dbReference>
<dbReference type="Proteomes" id="UP000467371">
    <property type="component" value="Chromosome"/>
</dbReference>
<evidence type="ECO:0000313" key="5">
    <source>
        <dbReference type="EMBL" id="KKH01406.1"/>
    </source>
</evidence>
<name>A0A0F8IT35_METMZ</name>
<evidence type="ECO:0000313" key="12">
    <source>
        <dbReference type="Proteomes" id="UP000034468"/>
    </source>
</evidence>
<evidence type="ECO:0000313" key="10">
    <source>
        <dbReference type="Proteomes" id="UP000034253"/>
    </source>
</evidence>
<dbReference type="GeneID" id="44086632"/>
<dbReference type="Proteomes" id="UP000033835">
    <property type="component" value="Unassembled WGS sequence"/>
</dbReference>
<evidence type="ECO:0000313" key="11">
    <source>
        <dbReference type="Proteomes" id="UP000034279"/>
    </source>
</evidence>
<dbReference type="Proteomes" id="UP000034253">
    <property type="component" value="Unassembled WGS sequence"/>
</dbReference>
<dbReference type="EMBL" id="JJPJ01000008">
    <property type="protein sequence ID" value="KKG66613.1"/>
    <property type="molecule type" value="Genomic_DNA"/>
</dbReference>
<reference evidence="8 9" key="1">
    <citation type="journal article" date="2015" name="ISME J.">
        <title>Genomic and phenotypic differentiation among Methanosarcina mazei populations from Columbia River sediment.</title>
        <authorList>
            <person name="Youngblut N.D."/>
            <person name="Wirth J.S."/>
            <person name="Henriksen J.R."/>
            <person name="Smith M."/>
            <person name="Simon H."/>
            <person name="Metcalf W.W."/>
            <person name="Whitaker R.J."/>
        </authorList>
    </citation>
    <scope>NUCLEOTIDE SEQUENCE [LARGE SCALE GENOMIC DNA]</scope>
    <source>
        <strain evidence="1 9">3.F.T.1A.1</strain>
        <strain evidence="3 11">3.F.T.1A.2</strain>
        <strain evidence="2 13">3.F.T.1A.4</strain>
        <strain evidence="4 12">3.H.M.1B.1</strain>
        <strain evidence="6 8">3.H.M.1B.2</strain>
        <strain evidence="5 10">3.H.M.1B.5</strain>
    </source>
</reference>
<evidence type="ECO:0000313" key="3">
    <source>
        <dbReference type="EMBL" id="KKG66613.1"/>
    </source>
</evidence>
<evidence type="ECO:0000313" key="2">
    <source>
        <dbReference type="EMBL" id="KKG60147.1"/>
    </source>
</evidence>
<dbReference type="EMBL" id="JJPU01000131">
    <property type="protein sequence ID" value="KKG95581.1"/>
    <property type="molecule type" value="Genomic_DNA"/>
</dbReference>
<dbReference type="EMBL" id="JJPW01000048">
    <property type="protein sequence ID" value="KKH01406.1"/>
    <property type="molecule type" value="Genomic_DNA"/>
</dbReference>
<dbReference type="AlphaFoldDB" id="A0A0F8IT35"/>
<protein>
    <submittedName>
        <fullName evidence="7">GYD domain-containing protein</fullName>
    </submittedName>
</protein>
<dbReference type="PATRIC" id="fig|2209.42.peg.1086"/>
<evidence type="ECO:0000313" key="13">
    <source>
        <dbReference type="Proteomes" id="UP000034566"/>
    </source>
</evidence>
<evidence type="ECO:0000313" key="4">
    <source>
        <dbReference type="EMBL" id="KKG95581.1"/>
    </source>
</evidence>
<sequence length="109" mass="11675">MQDYLIQISFAPEAVATLVANPQNREEVARSLIEKVGGKLKGYWFALGDYDVVEIATLPDDESAVALSMAVSAGGAVKMFKTTPLLSVNEGIEAMKRASKLGYKPPAKS</sequence>
<dbReference type="Proteomes" id="UP000034566">
    <property type="component" value="Unassembled WGS sequence"/>
</dbReference>
<dbReference type="Proteomes" id="UP000034468">
    <property type="component" value="Unassembled WGS sequence"/>
</dbReference>
<reference evidence="7 14" key="2">
    <citation type="journal article" date="2020" name="Environ. Microbiol. Rep.">
        <title>Redox cycling of Fe(II) and Fe(III) in magnetite accelerates aceticlastic methanogenesis by Methanosarcina mazei.</title>
        <authorList>
            <person name="Wang H."/>
            <person name="Byrne J.M."/>
            <person name="Liu P."/>
            <person name="Liu J."/>
            <person name="Dong X."/>
            <person name="Lu Y."/>
        </authorList>
    </citation>
    <scope>NUCLEOTIDE SEQUENCE [LARGE SCALE GENOMIC DNA]</scope>
    <source>
        <strain evidence="7">Zm-15</strain>
        <strain evidence="14">zm-15</strain>
    </source>
</reference>
<dbReference type="EMBL" id="JJPI01000080">
    <property type="protein sequence ID" value="KKG53859.1"/>
    <property type="molecule type" value="Genomic_DNA"/>
</dbReference>
<evidence type="ECO:0000313" key="9">
    <source>
        <dbReference type="Proteomes" id="UP000034188"/>
    </source>
</evidence>